<dbReference type="InterPro" id="IPR002010">
    <property type="entry name" value="T3SS_IM_R"/>
</dbReference>
<keyword evidence="11" id="KW-0969">Cilium</keyword>
<keyword evidence="4 10" id="KW-1003">Cell membrane</keyword>
<protein>
    <recommendedName>
        <fullName evidence="3 9">Flagellar biosynthetic protein FliR</fullName>
    </recommendedName>
</protein>
<dbReference type="GO" id="GO:0006605">
    <property type="term" value="P:protein targeting"/>
    <property type="evidence" value="ECO:0007669"/>
    <property type="project" value="UniProtKB-UniRule"/>
</dbReference>
<dbReference type="EMBL" id="FOQE01000001">
    <property type="protein sequence ID" value="SFH51336.1"/>
    <property type="molecule type" value="Genomic_DNA"/>
</dbReference>
<dbReference type="Proteomes" id="UP000198668">
    <property type="component" value="Unassembled WGS sequence"/>
</dbReference>
<dbReference type="PANTHER" id="PTHR30065:SF1">
    <property type="entry name" value="SURFACE PRESENTATION OF ANTIGENS PROTEIN SPAR"/>
    <property type="match status" value="1"/>
</dbReference>
<evidence type="ECO:0000256" key="7">
    <source>
        <dbReference type="ARBA" id="ARBA00023136"/>
    </source>
</evidence>
<reference evidence="11 12" key="1">
    <citation type="submission" date="2016-10" db="EMBL/GenBank/DDBJ databases">
        <authorList>
            <person name="de Groot N.N."/>
        </authorList>
    </citation>
    <scope>NUCLEOTIDE SEQUENCE [LARGE SCALE GENOMIC DNA]</scope>
    <source>
        <strain evidence="11 12">DSM 27630</strain>
    </source>
</reference>
<evidence type="ECO:0000256" key="8">
    <source>
        <dbReference type="ARBA" id="ARBA00023143"/>
    </source>
</evidence>
<evidence type="ECO:0000313" key="12">
    <source>
        <dbReference type="Proteomes" id="UP000198668"/>
    </source>
</evidence>
<feature type="transmembrane region" description="Helical" evidence="10">
    <location>
        <begin position="202"/>
        <end position="228"/>
    </location>
</feature>
<dbReference type="InterPro" id="IPR006303">
    <property type="entry name" value="FliR"/>
</dbReference>
<comment type="similarity">
    <text evidence="2 10">Belongs to the FliR/MopE/SpaR family.</text>
</comment>
<evidence type="ECO:0000256" key="6">
    <source>
        <dbReference type="ARBA" id="ARBA00022989"/>
    </source>
</evidence>
<evidence type="ECO:0000313" key="11">
    <source>
        <dbReference type="EMBL" id="SFH51336.1"/>
    </source>
</evidence>
<evidence type="ECO:0000256" key="4">
    <source>
        <dbReference type="ARBA" id="ARBA00022475"/>
    </source>
</evidence>
<keyword evidence="6 10" id="KW-1133">Transmembrane helix</keyword>
<dbReference type="GO" id="GO:0005886">
    <property type="term" value="C:plasma membrane"/>
    <property type="evidence" value="ECO:0007669"/>
    <property type="project" value="UniProtKB-SubCell"/>
</dbReference>
<keyword evidence="11" id="KW-0282">Flagellum</keyword>
<dbReference type="GO" id="GO:0044780">
    <property type="term" value="P:bacterial-type flagellum assembly"/>
    <property type="evidence" value="ECO:0007669"/>
    <property type="project" value="UniProtKB-UniRule"/>
</dbReference>
<dbReference type="GO" id="GO:0009425">
    <property type="term" value="C:bacterial-type flagellum basal body"/>
    <property type="evidence" value="ECO:0007669"/>
    <property type="project" value="UniProtKB-SubCell"/>
</dbReference>
<organism evidence="11 12">
    <name type="scientific">Pisciglobus halotolerans</name>
    <dbReference type="NCBI Taxonomy" id="745365"/>
    <lineage>
        <taxon>Bacteria</taxon>
        <taxon>Bacillati</taxon>
        <taxon>Bacillota</taxon>
        <taxon>Bacilli</taxon>
        <taxon>Lactobacillales</taxon>
        <taxon>Carnobacteriaceae</taxon>
    </lineage>
</organism>
<feature type="transmembrane region" description="Helical" evidence="10">
    <location>
        <begin position="61"/>
        <end position="83"/>
    </location>
</feature>
<dbReference type="PRINTS" id="PR00953">
    <property type="entry name" value="TYPE3IMRPROT"/>
</dbReference>
<evidence type="ECO:0000256" key="9">
    <source>
        <dbReference type="NCBIfam" id="TIGR01400"/>
    </source>
</evidence>
<dbReference type="RefSeq" id="WP_047392945.1">
    <property type="nucleotide sequence ID" value="NZ_FOQE01000001.1"/>
</dbReference>
<evidence type="ECO:0000256" key="1">
    <source>
        <dbReference type="ARBA" id="ARBA00002578"/>
    </source>
</evidence>
<comment type="function">
    <text evidence="1 10">Role in flagellar biosynthesis.</text>
</comment>
<dbReference type="OrthoDB" id="9807748at2"/>
<keyword evidence="7 10" id="KW-0472">Membrane</keyword>
<evidence type="ECO:0000256" key="10">
    <source>
        <dbReference type="RuleBase" id="RU362071"/>
    </source>
</evidence>
<sequence length="250" mass="27683">MADLQQMLLIVLRVATFIVVCPGFSFTGLPNLIKVTLSFGISLVLFPLIPEMGSELSTLALILIAVKECLVGFALGYICRLFFTAVEIAGKLVDFQVGFSMGETFNPSLGISVSNYGQVYYWLSMAVFFLTDLHHVVLQSLVQSFTYFPLTSQHLGNFGVEGILKLFVQMFETSLTLAAPLMIVAMISEIVLGLISRSVPQINVLILGMPLKVLMSLFFTLIFLPPLLNGIKETLPKMVYYMNEFMQSLP</sequence>
<name>A0A1I3ANE4_9LACT</name>
<dbReference type="Pfam" id="PF01311">
    <property type="entry name" value="Bac_export_1"/>
    <property type="match status" value="1"/>
</dbReference>
<proteinExistence type="inferred from homology"/>
<evidence type="ECO:0000256" key="5">
    <source>
        <dbReference type="ARBA" id="ARBA00022692"/>
    </source>
</evidence>
<evidence type="ECO:0000256" key="2">
    <source>
        <dbReference type="ARBA" id="ARBA00009772"/>
    </source>
</evidence>
<feature type="transmembrane region" description="Helical" evidence="10">
    <location>
        <begin position="7"/>
        <end position="26"/>
    </location>
</feature>
<accession>A0A1I3ANE4</accession>
<keyword evidence="8 10" id="KW-0975">Bacterial flagellum</keyword>
<feature type="transmembrane region" description="Helical" evidence="10">
    <location>
        <begin position="175"/>
        <end position="196"/>
    </location>
</feature>
<keyword evidence="5 10" id="KW-0812">Transmembrane</keyword>
<comment type="subcellular location">
    <subcellularLocation>
        <location evidence="10">Cell membrane</location>
        <topology evidence="10">Multi-pass membrane protein</topology>
    </subcellularLocation>
    <subcellularLocation>
        <location evidence="10">Bacterial flagellum basal body</location>
    </subcellularLocation>
</comment>
<evidence type="ECO:0000256" key="3">
    <source>
        <dbReference type="ARBA" id="ARBA00021717"/>
    </source>
</evidence>
<dbReference type="PANTHER" id="PTHR30065">
    <property type="entry name" value="FLAGELLAR BIOSYNTHETIC PROTEIN FLIR"/>
    <property type="match status" value="1"/>
</dbReference>
<feature type="transmembrane region" description="Helical" evidence="10">
    <location>
        <begin position="119"/>
        <end position="138"/>
    </location>
</feature>
<gene>
    <name evidence="11" type="ORF">SAMN04489868_10151</name>
</gene>
<keyword evidence="11" id="KW-0966">Cell projection</keyword>
<dbReference type="NCBIfam" id="TIGR01400">
    <property type="entry name" value="fliR"/>
    <property type="match status" value="1"/>
</dbReference>
<keyword evidence="12" id="KW-1185">Reference proteome</keyword>
<dbReference type="AlphaFoldDB" id="A0A1I3ANE4"/>